<accession>A0ABM1F2I2</accession>
<evidence type="ECO:0000259" key="9">
    <source>
        <dbReference type="PROSITE" id="PS51194"/>
    </source>
</evidence>
<evidence type="ECO:0000256" key="7">
    <source>
        <dbReference type="ARBA" id="ARBA00044542"/>
    </source>
</evidence>
<evidence type="ECO:0000256" key="8">
    <source>
        <dbReference type="SAM" id="MobiDB-lite"/>
    </source>
</evidence>
<evidence type="ECO:0000313" key="10">
    <source>
        <dbReference type="Proteomes" id="UP000695022"/>
    </source>
</evidence>
<dbReference type="PANTHER" id="PTHR13710:SF153">
    <property type="entry name" value="RECQ-LIKE DNA HELICASE BLM"/>
    <property type="match status" value="1"/>
</dbReference>
<feature type="domain" description="Helicase C-terminal" evidence="9">
    <location>
        <begin position="131"/>
        <end position="298"/>
    </location>
</feature>
<dbReference type="Proteomes" id="UP000695022">
    <property type="component" value="Unplaced"/>
</dbReference>
<comment type="similarity">
    <text evidence="1">Belongs to the helicase family. RecQ subfamily.</text>
</comment>
<dbReference type="PROSITE" id="PS51194">
    <property type="entry name" value="HELICASE_CTER"/>
    <property type="match status" value="1"/>
</dbReference>
<evidence type="ECO:0000256" key="6">
    <source>
        <dbReference type="ARBA" id="ARBA00034808"/>
    </source>
</evidence>
<keyword evidence="2" id="KW-0238">DNA-binding</keyword>
<dbReference type="InterPro" id="IPR001650">
    <property type="entry name" value="Helicase_C-like"/>
</dbReference>
<dbReference type="InterPro" id="IPR027417">
    <property type="entry name" value="P-loop_NTPase"/>
</dbReference>
<gene>
    <name evidence="11" type="primary">LOC106818463</name>
</gene>
<protein>
    <recommendedName>
        <fullName evidence="6">DNA 3'-5' helicase</fullName>
        <ecNumber evidence="6">5.6.2.4</ecNumber>
    </recommendedName>
    <alternativeName>
        <fullName evidence="7">DNA 3'-5' helicase BLM</fullName>
    </alternativeName>
</protein>
<keyword evidence="3" id="KW-0413">Isomerase</keyword>
<proteinExistence type="inferred from homology"/>
<feature type="region of interest" description="Disordered" evidence="8">
    <location>
        <begin position="248"/>
        <end position="270"/>
    </location>
</feature>
<dbReference type="Pfam" id="PF00271">
    <property type="entry name" value="Helicase_C"/>
    <property type="match status" value="1"/>
</dbReference>
<comment type="catalytic activity">
    <reaction evidence="5">
        <text>Couples ATP hydrolysis with the unwinding of duplex DNA by translocating in the 3'-5' direction.</text>
        <dbReference type="EC" id="5.6.2.4"/>
    </reaction>
</comment>
<sequence length="357" mass="40202">MCPEDVVGLGLWRHELAVDVMELIEEIESPLRISWDKDENVDQADDMIEMATSAGQGADFRKEYRRINEIHSVVSTGTPFLALTATATEQMRKEIVEALGMSPDTTTVAVTPDRSNITYSFKKTKKNIGEDLQWLVEQTRSTTPKKVIVYCRNIANCATLFEHFMLELADDAYVSKERSLNTRVVGMYHRSTSDSNKQHVLDTFPKADFNLCVVFATIAFGMGVNIPDVDIVVHWGSPRGIEQFAQESGRAGRDVESERQVEDNSVPDLTETRDLSPDQLQLLRDNLCDFRVCLLEEIVTPVFGQRDLLIGFSHENIDSIVNSACFLMCPEDVVGLGLWRHELAVDVLELIEEIESL</sequence>
<feature type="compositionally biased region" description="Basic and acidic residues" evidence="8">
    <location>
        <begin position="250"/>
        <end position="262"/>
    </location>
</feature>
<reference evidence="11" key="1">
    <citation type="submission" date="2025-08" db="UniProtKB">
        <authorList>
            <consortium name="RefSeq"/>
        </authorList>
    </citation>
    <scope>IDENTIFICATION</scope>
</reference>
<dbReference type="GeneID" id="106818463"/>
<dbReference type="PANTHER" id="PTHR13710">
    <property type="entry name" value="DNA HELICASE RECQ FAMILY MEMBER"/>
    <property type="match status" value="1"/>
</dbReference>
<dbReference type="SUPFAM" id="SSF52540">
    <property type="entry name" value="P-loop containing nucleoside triphosphate hydrolases"/>
    <property type="match status" value="1"/>
</dbReference>
<evidence type="ECO:0000256" key="4">
    <source>
        <dbReference type="ARBA" id="ARBA00023242"/>
    </source>
</evidence>
<keyword evidence="4" id="KW-0539">Nucleus</keyword>
<dbReference type="EC" id="5.6.2.4" evidence="6"/>
<name>A0ABM1F2I2_PRICU</name>
<dbReference type="RefSeq" id="XP_014678653.1">
    <property type="nucleotide sequence ID" value="XM_014823167.1"/>
</dbReference>
<dbReference type="Gene3D" id="3.40.50.300">
    <property type="entry name" value="P-loop containing nucleotide triphosphate hydrolases"/>
    <property type="match status" value="2"/>
</dbReference>
<evidence type="ECO:0000256" key="3">
    <source>
        <dbReference type="ARBA" id="ARBA00023235"/>
    </source>
</evidence>
<dbReference type="SMART" id="SM00490">
    <property type="entry name" value="HELICc"/>
    <property type="match status" value="1"/>
</dbReference>
<organism evidence="10 11">
    <name type="scientific">Priapulus caudatus</name>
    <name type="common">Priapulid worm</name>
    <dbReference type="NCBI Taxonomy" id="37621"/>
    <lineage>
        <taxon>Eukaryota</taxon>
        <taxon>Metazoa</taxon>
        <taxon>Ecdysozoa</taxon>
        <taxon>Scalidophora</taxon>
        <taxon>Priapulida</taxon>
        <taxon>Priapulimorpha</taxon>
        <taxon>Priapulimorphida</taxon>
        <taxon>Priapulidae</taxon>
        <taxon>Priapulus</taxon>
    </lineage>
</organism>
<evidence type="ECO:0000256" key="5">
    <source>
        <dbReference type="ARBA" id="ARBA00034617"/>
    </source>
</evidence>
<evidence type="ECO:0000313" key="11">
    <source>
        <dbReference type="RefSeq" id="XP_014678653.1"/>
    </source>
</evidence>
<evidence type="ECO:0000256" key="2">
    <source>
        <dbReference type="ARBA" id="ARBA00023125"/>
    </source>
</evidence>
<keyword evidence="10" id="KW-1185">Reference proteome</keyword>
<evidence type="ECO:0000256" key="1">
    <source>
        <dbReference type="ARBA" id="ARBA00005446"/>
    </source>
</evidence>